<reference evidence="3" key="3">
    <citation type="submission" date="2023-08" db="EMBL/GenBank/DDBJ databases">
        <authorList>
            <person name="Page C.A."/>
            <person name="Perez-Diaz I.M."/>
        </authorList>
    </citation>
    <scope>NUCLEOTIDE SEQUENCE</scope>
    <source>
        <strain evidence="3">7.8.46</strain>
    </source>
</reference>
<protein>
    <submittedName>
        <fullName evidence="2">Uncharacterized protein</fullName>
    </submittedName>
</protein>
<reference evidence="2" key="2">
    <citation type="journal article" date="2023" name="Front Nutr">
        <title>Lactiplantibacillus pentosus P2020 protects the hyperuricemia and renal inflammation in mice.</title>
        <authorList>
            <person name="Wang Z."/>
            <person name="Song L."/>
            <person name="Li X."/>
            <person name="Xiao Y."/>
            <person name="Huang Y."/>
            <person name="Zhang Y."/>
            <person name="Li J."/>
            <person name="Li M."/>
            <person name="Ren Z."/>
        </authorList>
    </citation>
    <scope>NUCLEOTIDE SEQUENCE</scope>
    <source>
        <strain evidence="2">P2000</strain>
    </source>
</reference>
<comment type="caution">
    <text evidence="2">The sequence shown here is derived from an EMBL/GenBank/DDBJ whole genome shotgun (WGS) entry which is preliminary data.</text>
</comment>
<dbReference type="GeneID" id="49395636"/>
<reference evidence="2" key="1">
    <citation type="submission" date="2022-11" db="EMBL/GenBank/DDBJ databases">
        <authorList>
            <person name="Wang Z."/>
        </authorList>
    </citation>
    <scope>NUCLEOTIDE SEQUENCE</scope>
    <source>
        <strain evidence="2">P2000</strain>
    </source>
</reference>
<keyword evidence="1" id="KW-0472">Membrane</keyword>
<dbReference type="Proteomes" id="UP001151834">
    <property type="component" value="Unassembled WGS sequence"/>
</dbReference>
<evidence type="ECO:0000313" key="2">
    <source>
        <dbReference type="EMBL" id="MDF2314164.1"/>
    </source>
</evidence>
<sequence length="46" mass="5343">MKLLQTKHVTISVDRTSLREKIEGLIFWGLLVALVMWWKKGSKSQS</sequence>
<proteinExistence type="predicted"/>
<evidence type="ECO:0000313" key="4">
    <source>
        <dbReference type="Proteomes" id="UP001151834"/>
    </source>
</evidence>
<dbReference type="EMBL" id="JAPEQV010000023">
    <property type="protein sequence ID" value="MDF2314164.1"/>
    <property type="molecule type" value="Genomic_DNA"/>
</dbReference>
<accession>A0AAX6LHZ3</accession>
<evidence type="ECO:0000256" key="1">
    <source>
        <dbReference type="SAM" id="Phobius"/>
    </source>
</evidence>
<name>A0AAX6LHZ3_LACPE</name>
<evidence type="ECO:0000313" key="3">
    <source>
        <dbReference type="EMBL" id="MDT6990736.1"/>
    </source>
</evidence>
<gene>
    <name evidence="2" type="ORF">OOJ94_15195</name>
    <name evidence="3" type="ORF">RI536_11640</name>
</gene>
<dbReference type="AlphaFoldDB" id="A0AAX6LHZ3"/>
<dbReference type="Proteomes" id="UP001267003">
    <property type="component" value="Unassembled WGS sequence"/>
</dbReference>
<dbReference type="EMBL" id="JAVLAQ010000001">
    <property type="protein sequence ID" value="MDT6990736.1"/>
    <property type="molecule type" value="Genomic_DNA"/>
</dbReference>
<dbReference type="RefSeq" id="WP_156182993.1">
    <property type="nucleotide sequence ID" value="NZ_BJZC01000009.1"/>
</dbReference>
<keyword evidence="1" id="KW-0812">Transmembrane</keyword>
<feature type="transmembrane region" description="Helical" evidence="1">
    <location>
        <begin position="21"/>
        <end position="38"/>
    </location>
</feature>
<keyword evidence="1" id="KW-1133">Transmembrane helix</keyword>
<organism evidence="2 4">
    <name type="scientific">Lactiplantibacillus pentosus</name>
    <name type="common">Lactobacillus pentosus</name>
    <dbReference type="NCBI Taxonomy" id="1589"/>
    <lineage>
        <taxon>Bacteria</taxon>
        <taxon>Bacillati</taxon>
        <taxon>Bacillota</taxon>
        <taxon>Bacilli</taxon>
        <taxon>Lactobacillales</taxon>
        <taxon>Lactobacillaceae</taxon>
        <taxon>Lactiplantibacillus</taxon>
    </lineage>
</organism>